<dbReference type="Proteomes" id="UP001444071">
    <property type="component" value="Unassembled WGS sequence"/>
</dbReference>
<dbReference type="EMBL" id="JAHRIM010000670">
    <property type="protein sequence ID" value="MEQ2258400.1"/>
    <property type="molecule type" value="Genomic_DNA"/>
</dbReference>
<gene>
    <name evidence="1" type="ORF">XENORESO_018655</name>
</gene>
<evidence type="ECO:0000313" key="2">
    <source>
        <dbReference type="Proteomes" id="UP001444071"/>
    </source>
</evidence>
<organism evidence="1 2">
    <name type="scientific">Xenotaenia resolanae</name>
    <dbReference type="NCBI Taxonomy" id="208358"/>
    <lineage>
        <taxon>Eukaryota</taxon>
        <taxon>Metazoa</taxon>
        <taxon>Chordata</taxon>
        <taxon>Craniata</taxon>
        <taxon>Vertebrata</taxon>
        <taxon>Euteleostomi</taxon>
        <taxon>Actinopterygii</taxon>
        <taxon>Neopterygii</taxon>
        <taxon>Teleostei</taxon>
        <taxon>Neoteleostei</taxon>
        <taxon>Acanthomorphata</taxon>
        <taxon>Ovalentaria</taxon>
        <taxon>Atherinomorphae</taxon>
        <taxon>Cyprinodontiformes</taxon>
        <taxon>Goodeidae</taxon>
        <taxon>Xenotaenia</taxon>
    </lineage>
</organism>
<proteinExistence type="predicted"/>
<evidence type="ECO:0000313" key="1">
    <source>
        <dbReference type="EMBL" id="MEQ2258400.1"/>
    </source>
</evidence>
<comment type="caution">
    <text evidence="1">The sequence shown here is derived from an EMBL/GenBank/DDBJ whole genome shotgun (WGS) entry which is preliminary data.</text>
</comment>
<name>A0ABV0VME1_9TELE</name>
<accession>A0ABV0VME1</accession>
<keyword evidence="2" id="KW-1185">Reference proteome</keyword>
<reference evidence="1 2" key="1">
    <citation type="submission" date="2021-06" db="EMBL/GenBank/DDBJ databases">
        <authorList>
            <person name="Palmer J.M."/>
        </authorList>
    </citation>
    <scope>NUCLEOTIDE SEQUENCE [LARGE SCALE GENOMIC DNA]</scope>
    <source>
        <strain evidence="1 2">XR_2019</strain>
        <tissue evidence="1">Muscle</tissue>
    </source>
</reference>
<sequence length="110" mass="12047">MWPGNPLGRAEVRINLTFTQTSQLLCNKCSYVEPAGIPGAGRETKHLLSRHIPPLACKCSGDDQQEGVERKVEAIVRSEGSPPQKDKSNLNFLSQSIGGYPKNVTVKDKQ</sequence>
<protein>
    <submittedName>
        <fullName evidence="1">Uncharacterized protein</fullName>
    </submittedName>
</protein>